<keyword evidence="4" id="KW-0408">Iron</keyword>
<evidence type="ECO:0000313" key="7">
    <source>
        <dbReference type="Proteomes" id="UP001519271"/>
    </source>
</evidence>
<dbReference type="Proteomes" id="UP001519271">
    <property type="component" value="Unassembled WGS sequence"/>
</dbReference>
<keyword evidence="5" id="KW-0411">Iron-sulfur</keyword>
<comment type="cofactor">
    <cofactor evidence="1">
        <name>[4Fe-4S] cluster</name>
        <dbReference type="ChEBI" id="CHEBI:49883"/>
    </cofactor>
</comment>
<protein>
    <submittedName>
        <fullName evidence="6">Benzoyl-CoA reductase/2-hydroxyglutaryl-CoA dehydratase subunit BcrC/BadD/HgdB</fullName>
    </submittedName>
</protein>
<comment type="caution">
    <text evidence="6">The sequence shown here is derived from an EMBL/GenBank/DDBJ whole genome shotgun (WGS) entry which is preliminary data.</text>
</comment>
<dbReference type="Pfam" id="PF06050">
    <property type="entry name" value="HGD-D"/>
    <property type="match status" value="1"/>
</dbReference>
<dbReference type="PANTHER" id="PTHR30548">
    <property type="entry name" value="2-HYDROXYGLUTARYL-COA DEHYDRATASE, D-COMPONENT-RELATED"/>
    <property type="match status" value="1"/>
</dbReference>
<comment type="similarity">
    <text evidence="2">Belongs to the FldB/FldC dehydratase alpha/beta subunit family.</text>
</comment>
<keyword evidence="7" id="KW-1185">Reference proteome</keyword>
<dbReference type="Gene3D" id="3.40.50.11900">
    <property type="match status" value="1"/>
</dbReference>
<dbReference type="Gene3D" id="1.20.1270.370">
    <property type="match status" value="1"/>
</dbReference>
<accession>A0ABS4G7C5</accession>
<keyword evidence="3" id="KW-0479">Metal-binding</keyword>
<evidence type="ECO:0000313" key="6">
    <source>
        <dbReference type="EMBL" id="MBP1920460.1"/>
    </source>
</evidence>
<reference evidence="6 7" key="1">
    <citation type="submission" date="2021-03" db="EMBL/GenBank/DDBJ databases">
        <title>Genomic Encyclopedia of Type Strains, Phase IV (KMG-IV): sequencing the most valuable type-strain genomes for metagenomic binning, comparative biology and taxonomic classification.</title>
        <authorList>
            <person name="Goeker M."/>
        </authorList>
    </citation>
    <scope>NUCLEOTIDE SEQUENCE [LARGE SCALE GENOMIC DNA]</scope>
    <source>
        <strain evidence="6 7">DSM 6139</strain>
    </source>
</reference>
<organism evidence="6 7">
    <name type="scientific">Youngiibacter multivorans</name>
    <dbReference type="NCBI Taxonomy" id="937251"/>
    <lineage>
        <taxon>Bacteria</taxon>
        <taxon>Bacillati</taxon>
        <taxon>Bacillota</taxon>
        <taxon>Clostridia</taxon>
        <taxon>Eubacteriales</taxon>
        <taxon>Clostridiaceae</taxon>
        <taxon>Youngiibacter</taxon>
    </lineage>
</organism>
<evidence type="ECO:0000256" key="2">
    <source>
        <dbReference type="ARBA" id="ARBA00005806"/>
    </source>
</evidence>
<evidence type="ECO:0000256" key="4">
    <source>
        <dbReference type="ARBA" id="ARBA00023004"/>
    </source>
</evidence>
<dbReference type="InterPro" id="IPR010327">
    <property type="entry name" value="FldB/FldC_alpha/beta"/>
</dbReference>
<evidence type="ECO:0000256" key="3">
    <source>
        <dbReference type="ARBA" id="ARBA00022723"/>
    </source>
</evidence>
<dbReference type="PANTHER" id="PTHR30548:SF5">
    <property type="entry name" value="SUBUNIT OF OXYGEN-SENSITIVE 2-HYDROXYISOCAPROYL-COA DEHYDRATASE"/>
    <property type="match status" value="1"/>
</dbReference>
<dbReference type="RefSeq" id="WP_209460633.1">
    <property type="nucleotide sequence ID" value="NZ_JAGGKC010000030.1"/>
</dbReference>
<evidence type="ECO:0000256" key="1">
    <source>
        <dbReference type="ARBA" id="ARBA00001966"/>
    </source>
</evidence>
<gene>
    <name evidence="6" type="ORF">J2Z34_002972</name>
</gene>
<dbReference type="EMBL" id="JAGGKC010000030">
    <property type="protein sequence ID" value="MBP1920460.1"/>
    <property type="molecule type" value="Genomic_DNA"/>
</dbReference>
<dbReference type="Gene3D" id="3.40.50.11890">
    <property type="match status" value="1"/>
</dbReference>
<name>A0ABS4G7C5_9CLOT</name>
<evidence type="ECO:0000256" key="5">
    <source>
        <dbReference type="ARBA" id="ARBA00023014"/>
    </source>
</evidence>
<sequence>MSVKKILAKFSEIASNPSAQKDAYLAAGNKIVLVAPLYTPEEIVHSMGAVPMGAWGADCELQEAKKYFPSFICSIMQSILELGVKGTYEGASGIIIPSLCDSLKTLGQNWKYAVPSIPFIPMTYPQNRANEGGLAFTKAGYETVIKSLEEVLGTKFDAESLSKSIEIYNEHNEAMRKVSEVLALHPEVSAADRSNIFKSATLMLKEDHTALVSELLLALESATPGEARFKVMTSGIIADNPSLNAIFDEFGMHIVADDVAAESRQYRTDAPEASNPLDRLTKKFGLMDNCSVLYDVEKKRADLIVRTAKEKAADGVVVVLTKFCDPEEFDYVMIKKACEAANIPLALLEVDRQMVNYEQAKTIIETFRDLIESNTQENEKVLISAI</sequence>
<proteinExistence type="inferred from homology"/>